<protein>
    <recommendedName>
        <fullName evidence="3">Single-stranded DNA-binding protein</fullName>
    </recommendedName>
</protein>
<dbReference type="CDD" id="cd04496">
    <property type="entry name" value="SSB_OBF"/>
    <property type="match status" value="1"/>
</dbReference>
<dbReference type="InterPro" id="IPR011344">
    <property type="entry name" value="ssDNA-bd"/>
</dbReference>
<dbReference type="PANTHER" id="PTHR10302:SF0">
    <property type="entry name" value="SINGLE-STRANDED DNA-BINDING PROTEIN, MITOCHONDRIAL"/>
    <property type="match status" value="1"/>
</dbReference>
<name>A0A931CPP4_9ACTN</name>
<evidence type="ECO:0000256" key="2">
    <source>
        <dbReference type="PROSITE-ProRule" id="PRU00252"/>
    </source>
</evidence>
<dbReference type="RefSeq" id="WP_196420565.1">
    <property type="nucleotide sequence ID" value="NZ_JADQTO010000045.1"/>
</dbReference>
<comment type="caution">
    <text evidence="4">The sequence shown here is derived from an EMBL/GenBank/DDBJ whole genome shotgun (WGS) entry which is preliminary data.</text>
</comment>
<dbReference type="GO" id="GO:0003697">
    <property type="term" value="F:single-stranded DNA binding"/>
    <property type="evidence" value="ECO:0007669"/>
    <property type="project" value="InterPro"/>
</dbReference>
<sequence>MDFNFDFEGNLAEDADLRFTQSGRSVCRLRVAHNRRRRDNNGEWQNQPAMWVDVTVWGELAERCAGLKKGDTVYVFGRDDLDAWPFVRQEDETPDARLQCTAANIALSMRFKAAQFVQPDTNSWAAAEAHTPEMAPTF</sequence>
<dbReference type="Gene3D" id="2.40.50.140">
    <property type="entry name" value="Nucleic acid-binding proteins"/>
    <property type="match status" value="1"/>
</dbReference>
<keyword evidence="1 2" id="KW-0238">DNA-binding</keyword>
<proteinExistence type="predicted"/>
<evidence type="ECO:0000313" key="4">
    <source>
        <dbReference type="EMBL" id="MBG0568795.1"/>
    </source>
</evidence>
<dbReference type="AlphaFoldDB" id="A0A931CPP4"/>
<reference evidence="4" key="1">
    <citation type="submission" date="2020-11" db="EMBL/GenBank/DDBJ databases">
        <title>Isolation and identification of active actinomycetes.</title>
        <authorList>
            <person name="Sun X."/>
        </authorList>
    </citation>
    <scope>NUCLEOTIDE SEQUENCE</scope>
    <source>
        <strain evidence="4">NEAU-A11</strain>
    </source>
</reference>
<dbReference type="Pfam" id="PF00436">
    <property type="entry name" value="SSB"/>
    <property type="match status" value="1"/>
</dbReference>
<dbReference type="NCBIfam" id="TIGR00621">
    <property type="entry name" value="ssb"/>
    <property type="match status" value="1"/>
</dbReference>
<dbReference type="PANTHER" id="PTHR10302">
    <property type="entry name" value="SINGLE-STRANDED DNA-BINDING PROTEIN"/>
    <property type="match status" value="1"/>
</dbReference>
<dbReference type="GO" id="GO:0006260">
    <property type="term" value="P:DNA replication"/>
    <property type="evidence" value="ECO:0007669"/>
    <property type="project" value="InterPro"/>
</dbReference>
<organism evidence="4 5">
    <name type="scientific">Actinoplanes aureus</name>
    <dbReference type="NCBI Taxonomy" id="2792083"/>
    <lineage>
        <taxon>Bacteria</taxon>
        <taxon>Bacillati</taxon>
        <taxon>Actinomycetota</taxon>
        <taxon>Actinomycetes</taxon>
        <taxon>Micromonosporales</taxon>
        <taxon>Micromonosporaceae</taxon>
        <taxon>Actinoplanes</taxon>
    </lineage>
</organism>
<dbReference type="PROSITE" id="PS50935">
    <property type="entry name" value="SSB"/>
    <property type="match status" value="1"/>
</dbReference>
<dbReference type="Proteomes" id="UP000598146">
    <property type="component" value="Unassembled WGS sequence"/>
</dbReference>
<dbReference type="InterPro" id="IPR012340">
    <property type="entry name" value="NA-bd_OB-fold"/>
</dbReference>
<dbReference type="EMBL" id="JADQTO010000045">
    <property type="protein sequence ID" value="MBG0568795.1"/>
    <property type="molecule type" value="Genomic_DNA"/>
</dbReference>
<evidence type="ECO:0000256" key="3">
    <source>
        <dbReference type="RuleBase" id="RU000524"/>
    </source>
</evidence>
<evidence type="ECO:0000256" key="1">
    <source>
        <dbReference type="ARBA" id="ARBA00023125"/>
    </source>
</evidence>
<gene>
    <name evidence="4" type="ORF">I4J89_46025</name>
</gene>
<keyword evidence="5" id="KW-1185">Reference proteome</keyword>
<dbReference type="InterPro" id="IPR000424">
    <property type="entry name" value="Primosome_PriB/ssb"/>
</dbReference>
<dbReference type="GO" id="GO:0009295">
    <property type="term" value="C:nucleoid"/>
    <property type="evidence" value="ECO:0007669"/>
    <property type="project" value="TreeGrafter"/>
</dbReference>
<dbReference type="SUPFAM" id="SSF50249">
    <property type="entry name" value="Nucleic acid-binding proteins"/>
    <property type="match status" value="1"/>
</dbReference>
<evidence type="ECO:0000313" key="5">
    <source>
        <dbReference type="Proteomes" id="UP000598146"/>
    </source>
</evidence>
<accession>A0A931CPP4</accession>